<evidence type="ECO:0008006" key="3">
    <source>
        <dbReference type="Google" id="ProtNLM"/>
    </source>
</evidence>
<dbReference type="AlphaFoldDB" id="A0AA39MQX2"/>
<organism evidence="1 2">
    <name type="scientific">Armillaria tabescens</name>
    <name type="common">Ringless honey mushroom</name>
    <name type="synonym">Agaricus tabescens</name>
    <dbReference type="NCBI Taxonomy" id="1929756"/>
    <lineage>
        <taxon>Eukaryota</taxon>
        <taxon>Fungi</taxon>
        <taxon>Dikarya</taxon>
        <taxon>Basidiomycota</taxon>
        <taxon>Agaricomycotina</taxon>
        <taxon>Agaricomycetes</taxon>
        <taxon>Agaricomycetidae</taxon>
        <taxon>Agaricales</taxon>
        <taxon>Marasmiineae</taxon>
        <taxon>Physalacriaceae</taxon>
        <taxon>Desarmillaria</taxon>
    </lineage>
</organism>
<dbReference type="Gene3D" id="3.80.10.10">
    <property type="entry name" value="Ribonuclease Inhibitor"/>
    <property type="match status" value="1"/>
</dbReference>
<dbReference type="GeneID" id="85358047"/>
<dbReference type="InterPro" id="IPR032675">
    <property type="entry name" value="LRR_dom_sf"/>
</dbReference>
<dbReference type="RefSeq" id="XP_060324661.1">
    <property type="nucleotide sequence ID" value="XM_060474499.1"/>
</dbReference>
<dbReference type="EMBL" id="JAUEPS010000059">
    <property type="protein sequence ID" value="KAK0443342.1"/>
    <property type="molecule type" value="Genomic_DNA"/>
</dbReference>
<dbReference type="SUPFAM" id="SSF52047">
    <property type="entry name" value="RNI-like"/>
    <property type="match status" value="1"/>
</dbReference>
<evidence type="ECO:0000313" key="2">
    <source>
        <dbReference type="Proteomes" id="UP001175211"/>
    </source>
</evidence>
<evidence type="ECO:0000313" key="1">
    <source>
        <dbReference type="EMBL" id="KAK0443342.1"/>
    </source>
</evidence>
<keyword evidence="2" id="KW-1185">Reference proteome</keyword>
<proteinExistence type="predicted"/>
<reference evidence="1" key="1">
    <citation type="submission" date="2023-06" db="EMBL/GenBank/DDBJ databases">
        <authorList>
            <consortium name="Lawrence Berkeley National Laboratory"/>
            <person name="Ahrendt S."/>
            <person name="Sahu N."/>
            <person name="Indic B."/>
            <person name="Wong-Bajracharya J."/>
            <person name="Merenyi Z."/>
            <person name="Ke H.-M."/>
            <person name="Monk M."/>
            <person name="Kocsube S."/>
            <person name="Drula E."/>
            <person name="Lipzen A."/>
            <person name="Balint B."/>
            <person name="Henrissat B."/>
            <person name="Andreopoulos B."/>
            <person name="Martin F.M."/>
            <person name="Harder C.B."/>
            <person name="Rigling D."/>
            <person name="Ford K.L."/>
            <person name="Foster G.D."/>
            <person name="Pangilinan J."/>
            <person name="Papanicolaou A."/>
            <person name="Barry K."/>
            <person name="LaButti K."/>
            <person name="Viragh M."/>
            <person name="Koriabine M."/>
            <person name="Yan M."/>
            <person name="Riley R."/>
            <person name="Champramary S."/>
            <person name="Plett K.L."/>
            <person name="Tsai I.J."/>
            <person name="Slot J."/>
            <person name="Sipos G."/>
            <person name="Plett J."/>
            <person name="Nagy L.G."/>
            <person name="Grigoriev I.V."/>
        </authorList>
    </citation>
    <scope>NUCLEOTIDE SEQUENCE</scope>
    <source>
        <strain evidence="1">CCBAS 213</strain>
    </source>
</reference>
<gene>
    <name evidence="1" type="ORF">EV420DRAFT_1576409</name>
</gene>
<protein>
    <recommendedName>
        <fullName evidence="3">F-box domain-containing protein</fullName>
    </recommendedName>
</protein>
<sequence length="384" mass="44217">MSTSTFNTLSSPSHSMEDLVQATKTTKHHSLSIPPELIDEIIDYLWGDKEALIACSFVCRLFYLRTRVHLLHSIRLKRTPDDSFSQSILPYIKNITICWGASTIPSLTPFLSSLPNLTALHLDSLQFPDPWSLHHLICQLPGLTSLELSAIRFRQDFLVELGSVGSGLLPRINKISMWAMSFHISFMEFLIHRRELRAVYADSLHELCIIYPRGEYLPSICAFVRAASRSLRSLDIRIRRVEYVMSGWPAQLDVLPLTMPTLKIEMECSQRGWHMKAMRWLLDSLTGADEPIMVETLMLVVVPPTLYDGHTMDDGDWVRQWSRLDEILSGPDMKDFQRLNVAFKPHVDYPSPWDESHLIEWVHKTLPLMDKRIMFDVDIVEDTN</sequence>
<accession>A0AA39MQX2</accession>
<dbReference type="Proteomes" id="UP001175211">
    <property type="component" value="Unassembled WGS sequence"/>
</dbReference>
<name>A0AA39MQX2_ARMTA</name>
<comment type="caution">
    <text evidence="1">The sequence shown here is derived from an EMBL/GenBank/DDBJ whole genome shotgun (WGS) entry which is preliminary data.</text>
</comment>